<dbReference type="CDD" id="cd18724">
    <property type="entry name" value="PIN_LabA-like"/>
    <property type="match status" value="1"/>
</dbReference>
<feature type="region of interest" description="Disordered" evidence="1">
    <location>
        <begin position="138"/>
        <end position="171"/>
    </location>
</feature>
<evidence type="ECO:0000313" key="2">
    <source>
        <dbReference type="EMBL" id="KAJ7723647.1"/>
    </source>
</evidence>
<protein>
    <recommendedName>
        <fullName evidence="4">NYN domain-containing protein</fullName>
    </recommendedName>
</protein>
<feature type="compositionally biased region" description="Low complexity" evidence="1">
    <location>
        <begin position="1"/>
        <end position="14"/>
    </location>
</feature>
<feature type="compositionally biased region" description="Low complexity" evidence="1">
    <location>
        <begin position="883"/>
        <end position="903"/>
    </location>
</feature>
<accession>A0AAD7HLR3</accession>
<feature type="compositionally biased region" description="Low complexity" evidence="1">
    <location>
        <begin position="468"/>
        <end position="494"/>
    </location>
</feature>
<feature type="region of interest" description="Disordered" evidence="1">
    <location>
        <begin position="739"/>
        <end position="817"/>
    </location>
</feature>
<feature type="compositionally biased region" description="Gly residues" evidence="1">
    <location>
        <begin position="761"/>
        <end position="788"/>
    </location>
</feature>
<dbReference type="Proteomes" id="UP001215598">
    <property type="component" value="Unassembled WGS sequence"/>
</dbReference>
<feature type="region of interest" description="Disordered" evidence="1">
    <location>
        <begin position="458"/>
        <end position="514"/>
    </location>
</feature>
<feature type="compositionally biased region" description="Low complexity" evidence="1">
    <location>
        <begin position="116"/>
        <end position="126"/>
    </location>
</feature>
<feature type="compositionally biased region" description="Low complexity" evidence="1">
    <location>
        <begin position="856"/>
        <end position="876"/>
    </location>
</feature>
<evidence type="ECO:0008006" key="4">
    <source>
        <dbReference type="Google" id="ProtNLM"/>
    </source>
</evidence>
<feature type="region of interest" description="Disordered" evidence="1">
    <location>
        <begin position="102"/>
        <end position="126"/>
    </location>
</feature>
<name>A0AAD7HLR3_9AGAR</name>
<feature type="region of interest" description="Disordered" evidence="1">
    <location>
        <begin position="549"/>
        <end position="633"/>
    </location>
</feature>
<feature type="compositionally biased region" description="Pro residues" evidence="1">
    <location>
        <begin position="617"/>
        <end position="628"/>
    </location>
</feature>
<reference evidence="2" key="1">
    <citation type="submission" date="2023-03" db="EMBL/GenBank/DDBJ databases">
        <title>Massive genome expansion in bonnet fungi (Mycena s.s.) driven by repeated elements and novel gene families across ecological guilds.</title>
        <authorList>
            <consortium name="Lawrence Berkeley National Laboratory"/>
            <person name="Harder C.B."/>
            <person name="Miyauchi S."/>
            <person name="Viragh M."/>
            <person name="Kuo A."/>
            <person name="Thoen E."/>
            <person name="Andreopoulos B."/>
            <person name="Lu D."/>
            <person name="Skrede I."/>
            <person name="Drula E."/>
            <person name="Henrissat B."/>
            <person name="Morin E."/>
            <person name="Kohler A."/>
            <person name="Barry K."/>
            <person name="LaButti K."/>
            <person name="Morin E."/>
            <person name="Salamov A."/>
            <person name="Lipzen A."/>
            <person name="Mereny Z."/>
            <person name="Hegedus B."/>
            <person name="Baldrian P."/>
            <person name="Stursova M."/>
            <person name="Weitz H."/>
            <person name="Taylor A."/>
            <person name="Grigoriev I.V."/>
            <person name="Nagy L.G."/>
            <person name="Martin F."/>
            <person name="Kauserud H."/>
        </authorList>
    </citation>
    <scope>NUCLEOTIDE SEQUENCE</scope>
    <source>
        <strain evidence="2">CBHHK182m</strain>
    </source>
</reference>
<organism evidence="2 3">
    <name type="scientific">Mycena metata</name>
    <dbReference type="NCBI Taxonomy" id="1033252"/>
    <lineage>
        <taxon>Eukaryota</taxon>
        <taxon>Fungi</taxon>
        <taxon>Dikarya</taxon>
        <taxon>Basidiomycota</taxon>
        <taxon>Agaricomycotina</taxon>
        <taxon>Agaricomycetes</taxon>
        <taxon>Agaricomycetidae</taxon>
        <taxon>Agaricales</taxon>
        <taxon>Marasmiineae</taxon>
        <taxon>Mycenaceae</taxon>
        <taxon>Mycena</taxon>
    </lineage>
</organism>
<feature type="compositionally biased region" description="Basic residues" evidence="1">
    <location>
        <begin position="213"/>
        <end position="224"/>
    </location>
</feature>
<dbReference type="EMBL" id="JARKIB010000209">
    <property type="protein sequence ID" value="KAJ7723647.1"/>
    <property type="molecule type" value="Genomic_DNA"/>
</dbReference>
<sequence>MQNSDTTDTTASTSPLSPFSSLEAPSEPTSDELPDLGAFTTVLRAWTHLQPPPRTFMHHPDTDTVTTTTGTDYSYHESDDLPGSTVWSHRPIASYLDSFAATTDTDAPSPSPRTPSPGSGSNTEGGRTLLEDLELELDEEQDEGQDEQDEQEPGEYELSDLEDDDDIEQPSLGLLDGALSFIAAERARWNAQREAEIAANEGAWKHVVAHPEPRRKRRRKRTARNPKPDDALPSTSTSSLLPRSHDPEDADDSSASSSLDNNGGTTTTTTTTTTTSSYTLAHAHLLTRHGVTPLQLHAQQLSLQTHPPINPRTLGPQSYKSVPATPARSRKERRRQVQQQLASSASVIGSPNRVLIHSRSTPQLRVLGLPFSGGVSLGLPGAHASSHDLLGRGGGGMGKEKDKEAALALAKEVKEAYPHPFYARVVQLRVLAKKLGKLFPAHKPLLAGLIPGDRELAGGEGVSGSGSGSVPNSGVSASSGNNSSRNGGDANGRSSAGGEGAGSEPFVDPRGRPPSAEDTLIHVFIDHSNILIGLLTYLKRYPRTLAAAHSAHASSSSFIAKDKDGGGKDGNAKDASSNGKDTSPPAHQTHTHTPTPLPTTTTFAAASQSQSSFATSPFPPSQAPPKPTPRSKHLSHAALTLILERGRPISRRVLVTSSPLYQPMESAERLGYEVRVYARVPDFGGGADRERKEGYFNSVRDGGSGGHKRHSRSLSAGAGGLMAFAANIANGNGNGNGAGGGGGGGGDRVSGEFPMLKNPRWGGGDGNGNGKTGEGGGGGSPRKGGGGDVHASPKKGRRQGHVRRISGSAGSMSTESEQGVAIGAGMGFPQAFIRSLGASGTPGGAGSSAGSSAINIATPSNNKNKNYHNLNNNYNNDGGGSPGSSAPVSSSLPMNANGLGNNGLHSGSPTAAYGGGVATAPTKIRYREQGVDELLQLKLHQALAALDGPPPPGATIVLATGDGNVGQFNEDGFLGPVRTALKKGWHVELYAWEEGLSRAWMREFGEWAKPAAGEAMGRFRVVGMEQFAGELLEIY</sequence>
<dbReference type="AlphaFoldDB" id="A0AAD7HLR3"/>
<feature type="region of interest" description="Disordered" evidence="1">
    <location>
        <begin position="206"/>
        <end position="273"/>
    </location>
</feature>
<feature type="compositionally biased region" description="Low complexity" evidence="1">
    <location>
        <begin position="232"/>
        <end position="242"/>
    </location>
</feature>
<feature type="compositionally biased region" description="Low complexity" evidence="1">
    <location>
        <begin position="582"/>
        <end position="616"/>
    </location>
</feature>
<comment type="caution">
    <text evidence="2">The sequence shown here is derived from an EMBL/GenBank/DDBJ whole genome shotgun (WGS) entry which is preliminary data.</text>
</comment>
<feature type="region of interest" description="Disordered" evidence="1">
    <location>
        <begin position="305"/>
        <end position="334"/>
    </location>
</feature>
<feature type="compositionally biased region" description="Acidic residues" evidence="1">
    <location>
        <begin position="138"/>
        <end position="168"/>
    </location>
</feature>
<feature type="compositionally biased region" description="Basic and acidic residues" evidence="1">
    <location>
        <begin position="560"/>
        <end position="572"/>
    </location>
</feature>
<feature type="compositionally biased region" description="Polar residues" evidence="1">
    <location>
        <begin position="808"/>
        <end position="817"/>
    </location>
</feature>
<proteinExistence type="predicted"/>
<feature type="compositionally biased region" description="Gly residues" evidence="1">
    <location>
        <begin position="739"/>
        <end position="748"/>
    </location>
</feature>
<evidence type="ECO:0000256" key="1">
    <source>
        <dbReference type="SAM" id="MobiDB-lite"/>
    </source>
</evidence>
<feature type="compositionally biased region" description="Gly residues" evidence="1">
    <location>
        <begin position="458"/>
        <end position="467"/>
    </location>
</feature>
<feature type="region of interest" description="Disordered" evidence="1">
    <location>
        <begin position="856"/>
        <end position="903"/>
    </location>
</feature>
<keyword evidence="3" id="KW-1185">Reference proteome</keyword>
<feature type="compositionally biased region" description="Basic residues" evidence="1">
    <location>
        <begin position="792"/>
        <end position="804"/>
    </location>
</feature>
<evidence type="ECO:0000313" key="3">
    <source>
        <dbReference type="Proteomes" id="UP001215598"/>
    </source>
</evidence>
<feature type="region of interest" description="Disordered" evidence="1">
    <location>
        <begin position="1"/>
        <end position="36"/>
    </location>
</feature>
<gene>
    <name evidence="2" type="ORF">B0H16DRAFT_1472737</name>
</gene>